<evidence type="ECO:0000256" key="1">
    <source>
        <dbReference type="ARBA" id="ARBA00022908"/>
    </source>
</evidence>
<dbReference type="Gene3D" id="3.90.1750.20">
    <property type="entry name" value="Putative Large Serine Recombinase, Chain B, Domain 2"/>
    <property type="match status" value="1"/>
</dbReference>
<gene>
    <name evidence="6" type="ORF">COA08_10280</name>
</gene>
<dbReference type="Pfam" id="PF07508">
    <property type="entry name" value="Recombinase"/>
    <property type="match status" value="1"/>
</dbReference>
<organism evidence="6 7">
    <name type="scientific">Bacillus cereus</name>
    <dbReference type="NCBI Taxonomy" id="1396"/>
    <lineage>
        <taxon>Bacteria</taxon>
        <taxon>Bacillati</taxon>
        <taxon>Bacillota</taxon>
        <taxon>Bacilli</taxon>
        <taxon>Bacillales</taxon>
        <taxon>Bacillaceae</taxon>
        <taxon>Bacillus</taxon>
        <taxon>Bacillus cereus group</taxon>
    </lineage>
</organism>
<keyword evidence="1" id="KW-0229">DNA integration</keyword>
<accession>A0A2A8U0U1</accession>
<dbReference type="PROSITE" id="PS51737">
    <property type="entry name" value="RECOMBINASE_DNA_BIND"/>
    <property type="match status" value="1"/>
</dbReference>
<dbReference type="Proteomes" id="UP000221438">
    <property type="component" value="Unassembled WGS sequence"/>
</dbReference>
<dbReference type="AlphaFoldDB" id="A0A2A8U0U1"/>
<protein>
    <submittedName>
        <fullName evidence="6">Serine recombinase</fullName>
    </submittedName>
</protein>
<dbReference type="Gene3D" id="3.40.50.1390">
    <property type="entry name" value="Resolvase, N-terminal catalytic domain"/>
    <property type="match status" value="1"/>
</dbReference>
<dbReference type="EMBL" id="NUJQ01000006">
    <property type="protein sequence ID" value="PGQ10532.1"/>
    <property type="molecule type" value="Genomic_DNA"/>
</dbReference>
<dbReference type="PROSITE" id="PS51736">
    <property type="entry name" value="RECOMBINASES_3"/>
    <property type="match status" value="1"/>
</dbReference>
<dbReference type="SMART" id="SM00857">
    <property type="entry name" value="Resolvase"/>
    <property type="match status" value="1"/>
</dbReference>
<comment type="caution">
    <text evidence="6">The sequence shown here is derived from an EMBL/GenBank/DDBJ whole genome shotgun (WGS) entry which is preliminary data.</text>
</comment>
<keyword evidence="3" id="KW-0233">DNA recombination</keyword>
<dbReference type="PROSITE" id="PS00397">
    <property type="entry name" value="RECOMBINASES_1"/>
    <property type="match status" value="1"/>
</dbReference>
<dbReference type="GO" id="GO:0003677">
    <property type="term" value="F:DNA binding"/>
    <property type="evidence" value="ECO:0007669"/>
    <property type="project" value="UniProtKB-KW"/>
</dbReference>
<dbReference type="InterPro" id="IPR011109">
    <property type="entry name" value="DNA_bind_recombinase_dom"/>
</dbReference>
<dbReference type="GO" id="GO:0000150">
    <property type="term" value="F:DNA strand exchange activity"/>
    <property type="evidence" value="ECO:0007669"/>
    <property type="project" value="InterPro"/>
</dbReference>
<dbReference type="PANTHER" id="PTHR30461">
    <property type="entry name" value="DNA-INVERTASE FROM LAMBDOID PROPHAGE"/>
    <property type="match status" value="1"/>
</dbReference>
<feature type="coiled-coil region" evidence="5">
    <location>
        <begin position="412"/>
        <end position="457"/>
    </location>
</feature>
<reference evidence="6 7" key="1">
    <citation type="submission" date="2017-09" db="EMBL/GenBank/DDBJ databases">
        <title>Large-scale bioinformatics analysis of Bacillus genomes uncovers conserved roles of natural products in bacterial physiology.</title>
        <authorList>
            <consortium name="Agbiome Team Llc"/>
            <person name="Bleich R.M."/>
            <person name="Grubbs K.J."/>
            <person name="Santa Maria K.C."/>
            <person name="Allen S.E."/>
            <person name="Farag S."/>
            <person name="Shank E.A."/>
            <person name="Bowers A."/>
        </authorList>
    </citation>
    <scope>NUCLEOTIDE SEQUENCE [LARGE SCALE GENOMIC DNA]</scope>
    <source>
        <strain evidence="6 7">AFS046104</strain>
    </source>
</reference>
<evidence type="ECO:0000256" key="2">
    <source>
        <dbReference type="ARBA" id="ARBA00023125"/>
    </source>
</evidence>
<evidence type="ECO:0000256" key="3">
    <source>
        <dbReference type="ARBA" id="ARBA00023172"/>
    </source>
</evidence>
<dbReference type="GO" id="GO:0015074">
    <property type="term" value="P:DNA integration"/>
    <property type="evidence" value="ECO:0007669"/>
    <property type="project" value="UniProtKB-KW"/>
</dbReference>
<dbReference type="InterPro" id="IPR006118">
    <property type="entry name" value="Recombinase_CS"/>
</dbReference>
<evidence type="ECO:0000313" key="7">
    <source>
        <dbReference type="Proteomes" id="UP000221438"/>
    </source>
</evidence>
<name>A0A2A8U0U1_BACCE</name>
<dbReference type="InterPro" id="IPR036162">
    <property type="entry name" value="Resolvase-like_N_sf"/>
</dbReference>
<evidence type="ECO:0000256" key="5">
    <source>
        <dbReference type="SAM" id="Coils"/>
    </source>
</evidence>
<feature type="active site" description="O-(5'-phospho-DNA)-serine intermediate" evidence="4">
    <location>
        <position position="50"/>
    </location>
</feature>
<dbReference type="InterPro" id="IPR050639">
    <property type="entry name" value="SSR_resolvase"/>
</dbReference>
<dbReference type="PANTHER" id="PTHR30461:SF23">
    <property type="entry name" value="DNA RECOMBINASE-RELATED"/>
    <property type="match status" value="1"/>
</dbReference>
<evidence type="ECO:0000313" key="6">
    <source>
        <dbReference type="EMBL" id="PGQ10532.1"/>
    </source>
</evidence>
<dbReference type="InterPro" id="IPR006119">
    <property type="entry name" value="Resolv_N"/>
</dbReference>
<keyword evidence="2" id="KW-0238">DNA-binding</keyword>
<keyword evidence="5" id="KW-0175">Coiled coil</keyword>
<dbReference type="SUPFAM" id="SSF53041">
    <property type="entry name" value="Resolvase-like"/>
    <property type="match status" value="1"/>
</dbReference>
<dbReference type="InterPro" id="IPR038109">
    <property type="entry name" value="DNA_bind_recomb_sf"/>
</dbReference>
<evidence type="ECO:0000256" key="4">
    <source>
        <dbReference type="PIRSR" id="PIRSR606118-50"/>
    </source>
</evidence>
<dbReference type="CDD" id="cd00338">
    <property type="entry name" value="Ser_Recombinase"/>
    <property type="match status" value="1"/>
</dbReference>
<dbReference type="Pfam" id="PF00239">
    <property type="entry name" value="Resolvase"/>
    <property type="match status" value="1"/>
</dbReference>
<sequence length="558" mass="66472">MWIHGNIILFLNIHLCLYRRYIKRVKKYEQARLEDVLQPGLRVAFYARVSTEEQDCTMQENAVEMFLGRYGCEIGEELKYIDSAVSAMKIPLKEREELQKLISDAETRKFDVIVTYKNDRLARSVEEHQEIRKRMRELNMHIVVSSTHELYTVGEIVPQTVKDGLTQIEAAITQERTRDTFRSKAKRGKWFGGKAPYGYTYRVIEENNGGEKTRKEKFVCNKEQQKVVKEIYRLFEIGYGLQQIANEIKDRKLDQNMKWSKEKIRYILTNPFYCGLMSMNRYDNGVLNDQNQWVKGTVQGVTPLFTREYWEYVMKLFENRKKRKIHSRDYSTPFLLRGILYCHQCKELMTTKNQEPGGVKYTRKKTEEKRRVYECKNCDFKLQAKTIHERFQSEYLPYVLEQVTQQKKDHVELEIEKRLKKEMKNLKDANKKLDEKIVKLNQQIEELSEEIKSYYEKEIIEDEVLEFMKIIMSHRTNKIHELNTVKDNKIGSQERIDHIAQTIQQKKYLPPHEVLNGFMKENVDTQKLRVFLLQFFKCIHVASDGNLVLEINERLMGL</sequence>
<proteinExistence type="predicted"/>